<dbReference type="EMBL" id="PKMF04000340">
    <property type="protein sequence ID" value="KAK7836952.1"/>
    <property type="molecule type" value="Genomic_DNA"/>
</dbReference>
<feature type="region of interest" description="Disordered" evidence="1">
    <location>
        <begin position="1"/>
        <end position="24"/>
    </location>
</feature>
<comment type="caution">
    <text evidence="2">The sequence shown here is derived from an EMBL/GenBank/DDBJ whole genome shotgun (WGS) entry which is preliminary data.</text>
</comment>
<evidence type="ECO:0000256" key="1">
    <source>
        <dbReference type="SAM" id="MobiDB-lite"/>
    </source>
</evidence>
<accession>A0AAW0KDI0</accession>
<protein>
    <submittedName>
        <fullName evidence="2">Uncharacterized protein</fullName>
    </submittedName>
</protein>
<gene>
    <name evidence="2" type="ORF">CFP56_021862</name>
</gene>
<proteinExistence type="predicted"/>
<dbReference type="AlphaFoldDB" id="A0AAW0KDI0"/>
<organism evidence="2 3">
    <name type="scientific">Quercus suber</name>
    <name type="common">Cork oak</name>
    <dbReference type="NCBI Taxonomy" id="58331"/>
    <lineage>
        <taxon>Eukaryota</taxon>
        <taxon>Viridiplantae</taxon>
        <taxon>Streptophyta</taxon>
        <taxon>Embryophyta</taxon>
        <taxon>Tracheophyta</taxon>
        <taxon>Spermatophyta</taxon>
        <taxon>Magnoliopsida</taxon>
        <taxon>eudicotyledons</taxon>
        <taxon>Gunneridae</taxon>
        <taxon>Pentapetalae</taxon>
        <taxon>rosids</taxon>
        <taxon>fabids</taxon>
        <taxon>Fagales</taxon>
        <taxon>Fagaceae</taxon>
        <taxon>Quercus</taxon>
    </lineage>
</organism>
<keyword evidence="3" id="KW-1185">Reference proteome</keyword>
<dbReference type="Proteomes" id="UP000237347">
    <property type="component" value="Unassembled WGS sequence"/>
</dbReference>
<reference evidence="2 3" key="1">
    <citation type="journal article" date="2018" name="Sci. Data">
        <title>The draft genome sequence of cork oak.</title>
        <authorList>
            <person name="Ramos A.M."/>
            <person name="Usie A."/>
            <person name="Barbosa P."/>
            <person name="Barros P.M."/>
            <person name="Capote T."/>
            <person name="Chaves I."/>
            <person name="Simoes F."/>
            <person name="Abreu I."/>
            <person name="Carrasquinho I."/>
            <person name="Faro C."/>
            <person name="Guimaraes J.B."/>
            <person name="Mendonca D."/>
            <person name="Nobrega F."/>
            <person name="Rodrigues L."/>
            <person name="Saibo N.J.M."/>
            <person name="Varela M.C."/>
            <person name="Egas C."/>
            <person name="Matos J."/>
            <person name="Miguel C.M."/>
            <person name="Oliveira M.M."/>
            <person name="Ricardo C.P."/>
            <person name="Goncalves S."/>
        </authorList>
    </citation>
    <scope>NUCLEOTIDE SEQUENCE [LARGE SCALE GENOMIC DNA]</scope>
    <source>
        <strain evidence="3">cv. HL8</strain>
    </source>
</reference>
<sequence>MAKQKDITYNCGENQQGKRKKRGSCCSTEGKHIKEFLLRIYRGTDS</sequence>
<evidence type="ECO:0000313" key="2">
    <source>
        <dbReference type="EMBL" id="KAK7836952.1"/>
    </source>
</evidence>
<evidence type="ECO:0000313" key="3">
    <source>
        <dbReference type="Proteomes" id="UP000237347"/>
    </source>
</evidence>
<name>A0AAW0KDI0_QUESU</name>